<keyword evidence="7" id="KW-1185">Reference proteome</keyword>
<evidence type="ECO:0000256" key="3">
    <source>
        <dbReference type="SAM" id="MobiDB-lite"/>
    </source>
</evidence>
<evidence type="ECO:0000313" key="7">
    <source>
        <dbReference type="Proteomes" id="UP000265160"/>
    </source>
</evidence>
<dbReference type="AlphaFoldDB" id="A0A3P9CXK2"/>
<feature type="compositionally biased region" description="Polar residues" evidence="3">
    <location>
        <begin position="278"/>
        <end position="288"/>
    </location>
</feature>
<dbReference type="Gene3D" id="3.80.10.10">
    <property type="entry name" value="Ribonuclease Inhibitor"/>
    <property type="match status" value="1"/>
</dbReference>
<dbReference type="PANTHER" id="PTHR15739">
    <property type="entry name" value="ZINC FINGER PROTEIN"/>
    <property type="match status" value="1"/>
</dbReference>
<dbReference type="Ensembl" id="ENSMZET00005027398.1">
    <property type="protein sequence ID" value="ENSMZEP00005026541.1"/>
    <property type="gene ID" value="ENSMZEG00005019798.1"/>
</dbReference>
<reference evidence="6" key="3">
    <citation type="submission" date="2025-09" db="UniProtKB">
        <authorList>
            <consortium name="Ensembl"/>
        </authorList>
    </citation>
    <scope>IDENTIFICATION</scope>
</reference>
<protein>
    <submittedName>
        <fullName evidence="6">F-box protein 41</fullName>
    </submittedName>
</protein>
<evidence type="ECO:0000256" key="1">
    <source>
        <dbReference type="ARBA" id="ARBA00022553"/>
    </source>
</evidence>
<feature type="region of interest" description="Disordered" evidence="3">
    <location>
        <begin position="410"/>
        <end position="437"/>
    </location>
</feature>
<dbReference type="CDD" id="cd22109">
    <property type="entry name" value="F-box_FBXO41"/>
    <property type="match status" value="1"/>
</dbReference>
<dbReference type="InterPro" id="IPR036047">
    <property type="entry name" value="F-box-like_dom_sf"/>
</dbReference>
<dbReference type="InterPro" id="IPR057038">
    <property type="entry name" value="FBX41/ZN365_Znf-C2H2"/>
</dbReference>
<reference evidence="6 7" key="1">
    <citation type="journal article" date="2014" name="Nature">
        <title>The genomic substrate for adaptive radiation in African cichlid fish.</title>
        <authorList>
            <person name="Brawand D."/>
            <person name="Wagner C.E."/>
            <person name="Li Y.I."/>
            <person name="Malinsky M."/>
            <person name="Keller I."/>
            <person name="Fan S."/>
            <person name="Simakov O."/>
            <person name="Ng A.Y."/>
            <person name="Lim Z.W."/>
            <person name="Bezault E."/>
            <person name="Turner-Maier J."/>
            <person name="Johnson J."/>
            <person name="Alcazar R."/>
            <person name="Noh H.J."/>
            <person name="Russell P."/>
            <person name="Aken B."/>
            <person name="Alfoldi J."/>
            <person name="Amemiya C."/>
            <person name="Azzouzi N."/>
            <person name="Baroiller J.F."/>
            <person name="Barloy-Hubler F."/>
            <person name="Berlin A."/>
            <person name="Bloomquist R."/>
            <person name="Carleton K.L."/>
            <person name="Conte M.A."/>
            <person name="D'Cotta H."/>
            <person name="Eshel O."/>
            <person name="Gaffney L."/>
            <person name="Galibert F."/>
            <person name="Gante H.F."/>
            <person name="Gnerre S."/>
            <person name="Greuter L."/>
            <person name="Guyon R."/>
            <person name="Haddad N.S."/>
            <person name="Haerty W."/>
            <person name="Harris R.M."/>
            <person name="Hofmann H.A."/>
            <person name="Hourlier T."/>
            <person name="Hulata G."/>
            <person name="Jaffe D.B."/>
            <person name="Lara M."/>
            <person name="Lee A.P."/>
            <person name="MacCallum I."/>
            <person name="Mwaiko S."/>
            <person name="Nikaido M."/>
            <person name="Nishihara H."/>
            <person name="Ozouf-Costaz C."/>
            <person name="Penman D.J."/>
            <person name="Przybylski D."/>
            <person name="Rakotomanga M."/>
            <person name="Renn S.C.P."/>
            <person name="Ribeiro F.J."/>
            <person name="Ron M."/>
            <person name="Salzburger W."/>
            <person name="Sanchez-Pulido L."/>
            <person name="Santos M.E."/>
            <person name="Searle S."/>
            <person name="Sharpe T."/>
            <person name="Swofford R."/>
            <person name="Tan F.J."/>
            <person name="Williams L."/>
            <person name="Young S."/>
            <person name="Yin S."/>
            <person name="Okada N."/>
            <person name="Kocher T.D."/>
            <person name="Miska E.A."/>
            <person name="Lander E.S."/>
            <person name="Venkatesh B."/>
            <person name="Fernald R.D."/>
            <person name="Meyer A."/>
            <person name="Ponting C.P."/>
            <person name="Streelman J.T."/>
            <person name="Lindblad-Toh K."/>
            <person name="Seehausen O."/>
            <person name="Di Palma F."/>
        </authorList>
    </citation>
    <scope>NUCLEOTIDE SEQUENCE</scope>
</reference>
<dbReference type="Pfam" id="PF12937">
    <property type="entry name" value="F-box-like"/>
    <property type="match status" value="1"/>
</dbReference>
<proteinExistence type="predicted"/>
<dbReference type="SUPFAM" id="SSF81383">
    <property type="entry name" value="F-box domain"/>
    <property type="match status" value="1"/>
</dbReference>
<dbReference type="GeneTree" id="ENSGT00530000063713"/>
<evidence type="ECO:0000259" key="5">
    <source>
        <dbReference type="Pfam" id="PF23165"/>
    </source>
</evidence>
<feature type="compositionally biased region" description="Basic and acidic residues" evidence="3">
    <location>
        <begin position="204"/>
        <end position="229"/>
    </location>
</feature>
<dbReference type="PANTHER" id="PTHR15739:SF4">
    <property type="entry name" value="F-BOX ONLY PROTEIN 41"/>
    <property type="match status" value="1"/>
</dbReference>
<feature type="region of interest" description="Disordered" evidence="3">
    <location>
        <begin position="204"/>
        <end position="230"/>
    </location>
</feature>
<feature type="compositionally biased region" description="Polar residues" evidence="3">
    <location>
        <begin position="255"/>
        <end position="264"/>
    </location>
</feature>
<feature type="region of interest" description="Disordered" evidence="3">
    <location>
        <begin position="255"/>
        <end position="324"/>
    </location>
</feature>
<dbReference type="Proteomes" id="UP000265160">
    <property type="component" value="LG6"/>
</dbReference>
<evidence type="ECO:0000256" key="2">
    <source>
        <dbReference type="ARBA" id="ARBA00023054"/>
    </source>
</evidence>
<feature type="domain" description="F-box" evidence="4">
    <location>
        <begin position="453"/>
        <end position="490"/>
    </location>
</feature>
<feature type="region of interest" description="Disordered" evidence="3">
    <location>
        <begin position="372"/>
        <end position="391"/>
    </location>
</feature>
<reference evidence="6" key="2">
    <citation type="submission" date="2025-08" db="UniProtKB">
        <authorList>
            <consortium name="Ensembl"/>
        </authorList>
    </citation>
    <scope>IDENTIFICATION</scope>
</reference>
<dbReference type="InterPro" id="IPR052283">
    <property type="entry name" value="GenomicStab_NeuMorph_Reg"/>
</dbReference>
<sequence>MASLDLPYRCPRCGEHKRFRSLSSLRAHLEYNHTYETLYVLSKSNSVCDAAALLPLVAEGALLAPANNNDPFEPLRPSALKERRFPCRELPCADDLSLTPANSNTAARYIPNVEFPLGEIFMKKAMTSTDPGPHGNPSTAVAVAANVAASAVEAAYEEGLARLKARAFERLELDERLEKLSEEVEQKIAARVGRLQAELERKSSELERAKLESERLSQEKQDLEDKASELSRQVDVSVEMLANLKQDLVNKELQSSACGTTPNGSLDAAACRPRRQRTNSSISGSTRGMYQVSERRSSPSTGASGRIKSVSQGSGGYDSDSVEMHPMEDCPEAQYYHMQCRLNEGGYERSPGCGSRNWGLRKQAIQNWQRRPYRNSTEGEEGDVSDVGSRTTESEVEMWEQERRAVAEVQQSAAPYSHSRSEGVYSKPCRHEKSPSKSNEVISPEILKIRAALFCIFTYLDTKTLLRAAEVCRNWKFVARHPAVWTRVLLENARISSKFLSTMSQWCTQTHSLILQNLKPRQRGKKETKEDYLKSTRGCLEEGLEALLKATGSNLLILKISHCPNLLTDRSLWLASCYCRALQAVTYRSATDPVGQEVIWALGAGCRDIISLQVAPLHPCQQPARFSNRCLQTIGRCWPHLRALGVGGAGCGIQGLASLARNCMRLQVLELDHVSEINQEVAAEVCREGLKGLEMLVLTSTPVTPKSHVFAVTLLPVLLLMCVNAPSIYVGIGIEDYFEDPNSPEARKLFDEMVNKLQALKKRPGFSKILHVKADSLC</sequence>
<keyword evidence="1" id="KW-0597">Phosphoprotein</keyword>
<organism evidence="6 7">
    <name type="scientific">Maylandia zebra</name>
    <name type="common">zebra mbuna</name>
    <dbReference type="NCBI Taxonomy" id="106582"/>
    <lineage>
        <taxon>Eukaryota</taxon>
        <taxon>Metazoa</taxon>
        <taxon>Chordata</taxon>
        <taxon>Craniata</taxon>
        <taxon>Vertebrata</taxon>
        <taxon>Euteleostomi</taxon>
        <taxon>Actinopterygii</taxon>
        <taxon>Neopterygii</taxon>
        <taxon>Teleostei</taxon>
        <taxon>Neoteleostei</taxon>
        <taxon>Acanthomorphata</taxon>
        <taxon>Ovalentaria</taxon>
        <taxon>Cichlomorphae</taxon>
        <taxon>Cichliformes</taxon>
        <taxon>Cichlidae</taxon>
        <taxon>African cichlids</taxon>
        <taxon>Pseudocrenilabrinae</taxon>
        <taxon>Haplochromini</taxon>
        <taxon>Maylandia</taxon>
        <taxon>Maylandia zebra complex</taxon>
    </lineage>
</organism>
<feature type="domain" description="FBX41/ZN365 C2H2-type zinc finger" evidence="5">
    <location>
        <begin position="6"/>
        <end position="35"/>
    </location>
</feature>
<dbReference type="Pfam" id="PF23165">
    <property type="entry name" value="zf-C2H2_FBX41"/>
    <property type="match status" value="1"/>
</dbReference>
<name>A0A3P9CXK2_9CICH</name>
<dbReference type="SUPFAM" id="SSF52047">
    <property type="entry name" value="RNI-like"/>
    <property type="match status" value="1"/>
</dbReference>
<dbReference type="InterPro" id="IPR001810">
    <property type="entry name" value="F-box_dom"/>
</dbReference>
<dbReference type="STRING" id="106582.ENSMZEP00005026541"/>
<dbReference type="InterPro" id="IPR032675">
    <property type="entry name" value="LRR_dom_sf"/>
</dbReference>
<evidence type="ECO:0000313" key="6">
    <source>
        <dbReference type="Ensembl" id="ENSMZEP00005026541.1"/>
    </source>
</evidence>
<accession>A0A3P9CXK2</accession>
<evidence type="ECO:0000259" key="4">
    <source>
        <dbReference type="Pfam" id="PF12937"/>
    </source>
</evidence>
<keyword evidence="2" id="KW-0175">Coiled coil</keyword>